<keyword evidence="1" id="KW-1133">Transmembrane helix</keyword>
<keyword evidence="1" id="KW-0812">Transmembrane</keyword>
<gene>
    <name evidence="2" type="ORF">ESOMN_v1c06670</name>
</gene>
<dbReference type="Proteomes" id="UP000232230">
    <property type="component" value="Chromosome"/>
</dbReference>
<sequence>MVYALLVITNLISLIVLLVLVGTKTIQWNWITGYLLGATAAMLAIFVMKKAVAQLMKTENHYLYYFMYVVRVGIYMIPLLLAFLFKGTPFYIMGVLIGLVPVILFPFFNGILLKQNSLYLDK</sequence>
<accession>A0A2K8NYZ8</accession>
<organism evidence="2 3">
    <name type="scientific">Williamsoniiplasma somnilux</name>
    <dbReference type="NCBI Taxonomy" id="215578"/>
    <lineage>
        <taxon>Bacteria</taxon>
        <taxon>Bacillati</taxon>
        <taxon>Mycoplasmatota</taxon>
        <taxon>Mollicutes</taxon>
        <taxon>Entomoplasmatales</taxon>
        <taxon>Williamsoniiplasma</taxon>
    </lineage>
</organism>
<dbReference type="NCBIfam" id="NF033688">
    <property type="entry name" value="MG406_fam"/>
    <property type="match status" value="1"/>
</dbReference>
<evidence type="ECO:0000256" key="1">
    <source>
        <dbReference type="SAM" id="Phobius"/>
    </source>
</evidence>
<evidence type="ECO:0000313" key="2">
    <source>
        <dbReference type="EMBL" id="ATZ19049.1"/>
    </source>
</evidence>
<feature type="transmembrane region" description="Helical" evidence="1">
    <location>
        <begin position="64"/>
        <end position="85"/>
    </location>
</feature>
<keyword evidence="3" id="KW-1185">Reference proteome</keyword>
<feature type="transmembrane region" description="Helical" evidence="1">
    <location>
        <begin position="91"/>
        <end position="113"/>
    </location>
</feature>
<name>A0A2K8NYZ8_9MOLU</name>
<keyword evidence="1" id="KW-0472">Membrane</keyword>
<feature type="transmembrane region" description="Helical" evidence="1">
    <location>
        <begin position="33"/>
        <end position="52"/>
    </location>
</feature>
<dbReference type="KEGG" id="esx:ESOMN_v1c06670"/>
<proteinExistence type="predicted"/>
<evidence type="ECO:0000313" key="3">
    <source>
        <dbReference type="Proteomes" id="UP000232230"/>
    </source>
</evidence>
<protein>
    <submittedName>
        <fullName evidence="2">Uncharacterized protein</fullName>
    </submittedName>
</protein>
<dbReference type="EMBL" id="CP024965">
    <property type="protein sequence ID" value="ATZ19049.1"/>
    <property type="molecule type" value="Genomic_DNA"/>
</dbReference>
<dbReference type="AlphaFoldDB" id="A0A2K8NYZ8"/>
<reference evidence="2 3" key="1">
    <citation type="submission" date="2017-11" db="EMBL/GenBank/DDBJ databases">
        <title>Genome sequence of Entomoplasma somnilux PYAN-1 (ATCC 49194).</title>
        <authorList>
            <person name="Lo W.-S."/>
            <person name="Gasparich G.E."/>
            <person name="Kuo C.-H."/>
        </authorList>
    </citation>
    <scope>NUCLEOTIDE SEQUENCE [LARGE SCALE GENOMIC DNA]</scope>
    <source>
        <strain evidence="2 3">PYAN-1</strain>
    </source>
</reference>